<dbReference type="InterPro" id="IPR013032">
    <property type="entry name" value="EGF-like_CS"/>
</dbReference>
<dbReference type="InterPro" id="IPR000742">
    <property type="entry name" value="EGF"/>
</dbReference>
<evidence type="ECO:0000313" key="8">
    <source>
        <dbReference type="Proteomes" id="UP001152795"/>
    </source>
</evidence>
<dbReference type="Pfam" id="PF12661">
    <property type="entry name" value="hEGF"/>
    <property type="match status" value="2"/>
</dbReference>
<dbReference type="FunFam" id="2.10.25.10:FF:000610">
    <property type="entry name" value="protein HEG homolog 1 isoform X1"/>
    <property type="match status" value="1"/>
</dbReference>
<sequence>MSLLNTINTIIKCILFSDIDECLNNNCVNGGTCVQGINYYFCRCLPGFTGDYCDNVLPTCRTSPCLHSGTCIDESPPSFRCACTSNYKGTYCEIEKEHCLSNPCYNGVCVPKEGGYECVCRYGFTGFHCDT</sequence>
<name>A0A6S7HKF9_PARCT</name>
<dbReference type="GO" id="GO:0005886">
    <property type="term" value="C:plasma membrane"/>
    <property type="evidence" value="ECO:0007669"/>
    <property type="project" value="TreeGrafter"/>
</dbReference>
<evidence type="ECO:0000256" key="5">
    <source>
        <dbReference type="ARBA" id="ARBA00023157"/>
    </source>
</evidence>
<feature type="disulfide bond" evidence="6">
    <location>
        <begin position="99"/>
        <end position="109"/>
    </location>
</feature>
<keyword evidence="1" id="KW-0217">Developmental protein</keyword>
<feature type="disulfide bond" evidence="6">
    <location>
        <begin position="44"/>
        <end position="53"/>
    </location>
</feature>
<dbReference type="GO" id="GO:0005509">
    <property type="term" value="F:calcium ion binding"/>
    <property type="evidence" value="ECO:0007669"/>
    <property type="project" value="InterPro"/>
</dbReference>
<feature type="non-terminal residue" evidence="7">
    <location>
        <position position="131"/>
    </location>
</feature>
<comment type="caution">
    <text evidence="7">The sequence shown here is derived from an EMBL/GenBank/DDBJ whole genome shotgun (WGS) entry which is preliminary data.</text>
</comment>
<dbReference type="Pfam" id="PF00008">
    <property type="entry name" value="EGF"/>
    <property type="match status" value="1"/>
</dbReference>
<proteinExistence type="predicted"/>
<keyword evidence="2 6" id="KW-0245">EGF-like domain</keyword>
<evidence type="ECO:0000256" key="3">
    <source>
        <dbReference type="ARBA" id="ARBA00022729"/>
    </source>
</evidence>
<dbReference type="PROSITE" id="PS00022">
    <property type="entry name" value="EGF_1"/>
    <property type="match status" value="3"/>
</dbReference>
<dbReference type="PANTHER" id="PTHR24049:SF22">
    <property type="entry name" value="DROSOPHILA CRUMBS HOMOLOG"/>
    <property type="match status" value="1"/>
</dbReference>
<keyword evidence="8" id="KW-1185">Reference proteome</keyword>
<dbReference type="Gene3D" id="2.10.25.10">
    <property type="entry name" value="Laminin"/>
    <property type="match status" value="3"/>
</dbReference>
<organism evidence="7 8">
    <name type="scientific">Paramuricea clavata</name>
    <name type="common">Red gorgonian</name>
    <name type="synonym">Violescent sea-whip</name>
    <dbReference type="NCBI Taxonomy" id="317549"/>
    <lineage>
        <taxon>Eukaryota</taxon>
        <taxon>Metazoa</taxon>
        <taxon>Cnidaria</taxon>
        <taxon>Anthozoa</taxon>
        <taxon>Octocorallia</taxon>
        <taxon>Malacalcyonacea</taxon>
        <taxon>Plexauridae</taxon>
        <taxon>Paramuricea</taxon>
    </lineage>
</organism>
<dbReference type="FunFam" id="2.10.25.10:FF:000080">
    <property type="entry name" value="Neurogenic locus notch 1"/>
    <property type="match status" value="1"/>
</dbReference>
<dbReference type="Proteomes" id="UP001152795">
    <property type="component" value="Unassembled WGS sequence"/>
</dbReference>
<dbReference type="CDD" id="cd00054">
    <property type="entry name" value="EGF_CA"/>
    <property type="match status" value="2"/>
</dbReference>
<protein>
    <submittedName>
        <fullName evidence="7">Neurogenic locus Notch</fullName>
    </submittedName>
</protein>
<keyword evidence="4" id="KW-0677">Repeat</keyword>
<dbReference type="SUPFAM" id="SSF57184">
    <property type="entry name" value="Growth factor receptor domain"/>
    <property type="match status" value="1"/>
</dbReference>
<dbReference type="PRINTS" id="PR00010">
    <property type="entry name" value="EGFBLOOD"/>
</dbReference>
<feature type="disulfide bond" evidence="6">
    <location>
        <begin position="83"/>
        <end position="92"/>
    </location>
</feature>
<reference evidence="7" key="1">
    <citation type="submission" date="2020-04" db="EMBL/GenBank/DDBJ databases">
        <authorList>
            <person name="Alioto T."/>
            <person name="Alioto T."/>
            <person name="Gomez Garrido J."/>
        </authorList>
    </citation>
    <scope>NUCLEOTIDE SEQUENCE</scope>
    <source>
        <strain evidence="7">A484AB</strain>
    </source>
</reference>
<evidence type="ECO:0000313" key="7">
    <source>
        <dbReference type="EMBL" id="CAB4004839.1"/>
    </source>
</evidence>
<evidence type="ECO:0000256" key="1">
    <source>
        <dbReference type="ARBA" id="ARBA00022473"/>
    </source>
</evidence>
<evidence type="ECO:0000256" key="4">
    <source>
        <dbReference type="ARBA" id="ARBA00022737"/>
    </source>
</evidence>
<dbReference type="SUPFAM" id="SSF57196">
    <property type="entry name" value="EGF/Laminin"/>
    <property type="match status" value="1"/>
</dbReference>
<keyword evidence="5 6" id="KW-1015">Disulfide bond</keyword>
<dbReference type="EMBL" id="CACRXK020005016">
    <property type="protein sequence ID" value="CAB4004839.1"/>
    <property type="molecule type" value="Genomic_DNA"/>
</dbReference>
<accession>A0A6S7HKF9</accession>
<evidence type="ECO:0000256" key="2">
    <source>
        <dbReference type="ARBA" id="ARBA00022536"/>
    </source>
</evidence>
<dbReference type="PROSITE" id="PS50026">
    <property type="entry name" value="EGF_3"/>
    <property type="match status" value="3"/>
</dbReference>
<dbReference type="InterPro" id="IPR009030">
    <property type="entry name" value="Growth_fac_rcpt_cys_sf"/>
</dbReference>
<dbReference type="GO" id="GO:0045197">
    <property type="term" value="P:establishment or maintenance of epithelial cell apical/basal polarity"/>
    <property type="evidence" value="ECO:0007669"/>
    <property type="project" value="TreeGrafter"/>
</dbReference>
<evidence type="ECO:0000256" key="6">
    <source>
        <dbReference type="PROSITE-ProRule" id="PRU00076"/>
    </source>
</evidence>
<dbReference type="OrthoDB" id="5987557at2759"/>
<dbReference type="InterPro" id="IPR001881">
    <property type="entry name" value="EGF-like_Ca-bd_dom"/>
</dbReference>
<dbReference type="AlphaFoldDB" id="A0A6S7HKF9"/>
<comment type="caution">
    <text evidence="6">Lacks conserved residue(s) required for the propagation of feature annotation.</text>
</comment>
<dbReference type="SMART" id="SM00179">
    <property type="entry name" value="EGF_CA"/>
    <property type="match status" value="3"/>
</dbReference>
<feature type="disulfide bond" evidence="6">
    <location>
        <begin position="120"/>
        <end position="129"/>
    </location>
</feature>
<gene>
    <name evidence="7" type="ORF">PACLA_8A041168</name>
</gene>
<dbReference type="GO" id="GO:0007157">
    <property type="term" value="P:heterophilic cell-cell adhesion via plasma membrane cell adhesion molecules"/>
    <property type="evidence" value="ECO:0007669"/>
    <property type="project" value="TreeGrafter"/>
</dbReference>
<keyword evidence="3" id="KW-0732">Signal</keyword>
<dbReference type="InterPro" id="IPR051022">
    <property type="entry name" value="Notch_Cell-Fate_Det"/>
</dbReference>
<dbReference type="SMART" id="SM00181">
    <property type="entry name" value="EGF"/>
    <property type="match status" value="3"/>
</dbReference>
<dbReference type="PANTHER" id="PTHR24049">
    <property type="entry name" value="CRUMBS FAMILY MEMBER"/>
    <property type="match status" value="1"/>
</dbReference>
<dbReference type="GO" id="GO:0032991">
    <property type="term" value="C:protein-containing complex"/>
    <property type="evidence" value="ECO:0007669"/>
    <property type="project" value="TreeGrafter"/>
</dbReference>
<dbReference type="PROSITE" id="PS01186">
    <property type="entry name" value="EGF_2"/>
    <property type="match status" value="2"/>
</dbReference>